<evidence type="ECO:0000256" key="6">
    <source>
        <dbReference type="ARBA" id="ARBA00022443"/>
    </source>
</evidence>
<dbReference type="Gene3D" id="2.30.30.40">
    <property type="entry name" value="SH3 Domains"/>
    <property type="match status" value="1"/>
</dbReference>
<evidence type="ECO:0000313" key="15">
    <source>
        <dbReference type="EMBL" id="KAK2909529.1"/>
    </source>
</evidence>
<dbReference type="InterPro" id="IPR031160">
    <property type="entry name" value="F_BAR_dom"/>
</dbReference>
<dbReference type="Pfam" id="PF14604">
    <property type="entry name" value="SH3_9"/>
    <property type="match status" value="1"/>
</dbReference>
<evidence type="ECO:0000256" key="7">
    <source>
        <dbReference type="ARBA" id="ARBA00022475"/>
    </source>
</evidence>
<dbReference type="SMART" id="SM00326">
    <property type="entry name" value="SH3"/>
    <property type="match status" value="1"/>
</dbReference>
<dbReference type="Gene3D" id="1.20.1270.60">
    <property type="entry name" value="Arfaptin homology (AH) domain/BAR domain"/>
    <property type="match status" value="1"/>
</dbReference>
<dbReference type="SMART" id="SM00055">
    <property type="entry name" value="FCH"/>
    <property type="match status" value="1"/>
</dbReference>
<organism evidence="15 16">
    <name type="scientific">Cirrhinus molitorella</name>
    <name type="common">mud carp</name>
    <dbReference type="NCBI Taxonomy" id="172907"/>
    <lineage>
        <taxon>Eukaryota</taxon>
        <taxon>Metazoa</taxon>
        <taxon>Chordata</taxon>
        <taxon>Craniata</taxon>
        <taxon>Vertebrata</taxon>
        <taxon>Euteleostomi</taxon>
        <taxon>Actinopterygii</taxon>
        <taxon>Neopterygii</taxon>
        <taxon>Teleostei</taxon>
        <taxon>Ostariophysi</taxon>
        <taxon>Cypriniformes</taxon>
        <taxon>Cyprinidae</taxon>
        <taxon>Labeoninae</taxon>
        <taxon>Labeonini</taxon>
        <taxon>Cirrhinus</taxon>
    </lineage>
</organism>
<keyword evidence="11" id="KW-0446">Lipid-binding</keyword>
<dbReference type="GO" id="GO:0005886">
    <property type="term" value="C:plasma membrane"/>
    <property type="evidence" value="ECO:0007669"/>
    <property type="project" value="UniProtKB-SubCell"/>
</dbReference>
<dbReference type="GO" id="GO:0005938">
    <property type="term" value="C:cell cortex"/>
    <property type="evidence" value="ECO:0007669"/>
    <property type="project" value="UniProtKB-SubCell"/>
</dbReference>
<dbReference type="GO" id="GO:0006897">
    <property type="term" value="P:endocytosis"/>
    <property type="evidence" value="ECO:0007669"/>
    <property type="project" value="UniProtKB-KW"/>
</dbReference>
<proteinExistence type="inferred from homology"/>
<evidence type="ECO:0000256" key="13">
    <source>
        <dbReference type="ARBA" id="ARBA00023212"/>
    </source>
</evidence>
<dbReference type="AlphaFoldDB" id="A0AA88U423"/>
<dbReference type="PANTHER" id="PTHR15735">
    <property type="entry name" value="FCH AND DOUBLE SH3 DOMAINS PROTEIN"/>
    <property type="match status" value="1"/>
</dbReference>
<reference evidence="15" key="1">
    <citation type="submission" date="2023-08" db="EMBL/GenBank/DDBJ databases">
        <title>Chromosome-level Genome Assembly of mud carp (Cirrhinus molitorella).</title>
        <authorList>
            <person name="Liu H."/>
        </authorList>
    </citation>
    <scope>NUCLEOTIDE SEQUENCE</scope>
    <source>
        <strain evidence="15">Prfri</strain>
        <tissue evidence="15">Muscle</tissue>
    </source>
</reference>
<evidence type="ECO:0000256" key="11">
    <source>
        <dbReference type="ARBA" id="ARBA00023121"/>
    </source>
</evidence>
<dbReference type="SUPFAM" id="SSF50044">
    <property type="entry name" value="SH3-domain"/>
    <property type="match status" value="1"/>
</dbReference>
<comment type="caution">
    <text evidence="15">The sequence shown here is derived from an EMBL/GenBank/DDBJ whole genome shotgun (WGS) entry which is preliminary data.</text>
</comment>
<dbReference type="InterPro" id="IPR001060">
    <property type="entry name" value="FCH_dom"/>
</dbReference>
<dbReference type="InterPro" id="IPR001452">
    <property type="entry name" value="SH3_domain"/>
</dbReference>
<dbReference type="CDD" id="cd07653">
    <property type="entry name" value="F-BAR_CIP4-like"/>
    <property type="match status" value="1"/>
</dbReference>
<dbReference type="FunFam" id="1.20.1270.60:FF:000002">
    <property type="entry name" value="Formin-binding protein 1-like isoform 1"/>
    <property type="match status" value="1"/>
</dbReference>
<dbReference type="PROSITE" id="PS51741">
    <property type="entry name" value="F_BAR"/>
    <property type="match status" value="1"/>
</dbReference>
<dbReference type="EMBL" id="JAUYZG010000004">
    <property type="protein sequence ID" value="KAK2909529.1"/>
    <property type="molecule type" value="Genomic_DNA"/>
</dbReference>
<comment type="subcellular location">
    <subcellularLocation>
        <location evidence="1">Cell membrane</location>
    </subcellularLocation>
    <subcellularLocation>
        <location evidence="4">Cytoplasm</location>
        <location evidence="4">Cell cortex</location>
    </subcellularLocation>
    <subcellularLocation>
        <location evidence="2">Cytoplasm</location>
        <location evidence="2">Cytoskeleton</location>
    </subcellularLocation>
    <subcellularLocation>
        <location evidence="3">Lysosome</location>
    </subcellularLocation>
</comment>
<sequence length="512" mass="59241">MGWGADLWDQHDVIERHTQSGLDLLERYVKFVKERAEIEQNYAKHLRNLTKKYSRRGVKEDQDTKLTNQQGFQDVLNELNNYAAQREQLSESMTLNICVELTRNLQELRQERKNYLCDIKKAQQNLESSFKMLETSKKRFEKEWREAEKANQQTEKVQQDVNSTKADVEKAKQHAHLRVHVADECKNEYASQLQKYNKEQNNFYHTEIPFVYKKLQEMEERRIRMLADGYVQFSETEKNVLPNINKCLDTISSTGRNINEKQETMALIEQYKSGATPPADVEFEDYSQVVRVASSDNTAAHLPKVRIKQLFLKKNKVTSPDKNTPSSLEDLSRLPPDQRRRRLEEKINETQKELQRETEQSEALMKMKDVYEQNSQLGDPSSLQPQITQTAHNIARLRGELNKYQVQLTEAGGGTLQYYPTSSEYISVLSESSTSPSENYYECDFDEDFDVDVPIGQCKALYDFDGSSEGAVSMQVGEQLSLMQEDQGDGWVRVQKANGDEGYVPASYIQIV</sequence>
<keyword evidence="14" id="KW-0458">Lysosome</keyword>
<evidence type="ECO:0000256" key="8">
    <source>
        <dbReference type="ARBA" id="ARBA00022490"/>
    </source>
</evidence>
<evidence type="ECO:0000256" key="10">
    <source>
        <dbReference type="ARBA" id="ARBA00023054"/>
    </source>
</evidence>
<keyword evidence="13" id="KW-0206">Cytoskeleton</keyword>
<dbReference type="CDD" id="cd11628">
    <property type="entry name" value="HR1_CIP4_FNBP1L"/>
    <property type="match status" value="1"/>
</dbReference>
<keyword evidence="6" id="KW-0728">SH3 domain</keyword>
<dbReference type="InterPro" id="IPR057871">
    <property type="entry name" value="HR1_CIP4_FNBP1L"/>
</dbReference>
<dbReference type="CDD" id="cd11911">
    <property type="entry name" value="SH3_CIP4-like"/>
    <property type="match status" value="1"/>
</dbReference>
<dbReference type="InterPro" id="IPR011072">
    <property type="entry name" value="HR1_rho-bd"/>
</dbReference>
<evidence type="ECO:0000256" key="3">
    <source>
        <dbReference type="ARBA" id="ARBA00004371"/>
    </source>
</evidence>
<dbReference type="InterPro" id="IPR027267">
    <property type="entry name" value="AH/BAR_dom_sf"/>
</dbReference>
<keyword evidence="7" id="KW-1003">Cell membrane</keyword>
<gene>
    <name evidence="15" type="ORF">Q8A67_005366</name>
</gene>
<dbReference type="Pfam" id="PF00611">
    <property type="entry name" value="FCH"/>
    <property type="match status" value="1"/>
</dbReference>
<evidence type="ECO:0000256" key="5">
    <source>
        <dbReference type="ARBA" id="ARBA00009426"/>
    </source>
</evidence>
<keyword evidence="12" id="KW-0472">Membrane</keyword>
<dbReference type="Gene3D" id="6.10.140.470">
    <property type="match status" value="1"/>
</dbReference>
<evidence type="ECO:0000256" key="9">
    <source>
        <dbReference type="ARBA" id="ARBA00022583"/>
    </source>
</evidence>
<dbReference type="InterPro" id="IPR036028">
    <property type="entry name" value="SH3-like_dom_sf"/>
</dbReference>
<dbReference type="InterPro" id="IPR057870">
    <property type="entry name" value="HR1_TOCA"/>
</dbReference>
<evidence type="ECO:0000256" key="2">
    <source>
        <dbReference type="ARBA" id="ARBA00004245"/>
    </source>
</evidence>
<evidence type="ECO:0000256" key="4">
    <source>
        <dbReference type="ARBA" id="ARBA00004544"/>
    </source>
</evidence>
<evidence type="ECO:0000256" key="1">
    <source>
        <dbReference type="ARBA" id="ARBA00004236"/>
    </source>
</evidence>
<evidence type="ECO:0000256" key="12">
    <source>
        <dbReference type="ARBA" id="ARBA00023136"/>
    </source>
</evidence>
<dbReference type="PANTHER" id="PTHR15735:SF17">
    <property type="entry name" value="CDC42-INTERACTING PROTEIN 4"/>
    <property type="match status" value="1"/>
</dbReference>
<dbReference type="FunFam" id="2.30.30.40:FF:000203">
    <property type="entry name" value="Cdc42-interacting protein 4, isoform F"/>
    <property type="match status" value="1"/>
</dbReference>
<dbReference type="PROSITE" id="PS50002">
    <property type="entry name" value="SH3"/>
    <property type="match status" value="1"/>
</dbReference>
<dbReference type="GO" id="GO:0008289">
    <property type="term" value="F:lipid binding"/>
    <property type="evidence" value="ECO:0007669"/>
    <property type="project" value="UniProtKB-KW"/>
</dbReference>
<dbReference type="GO" id="GO:0007165">
    <property type="term" value="P:signal transduction"/>
    <property type="evidence" value="ECO:0007669"/>
    <property type="project" value="InterPro"/>
</dbReference>
<comment type="similarity">
    <text evidence="5">Belongs to the FNBP1 family.</text>
</comment>
<dbReference type="Proteomes" id="UP001187343">
    <property type="component" value="Unassembled WGS sequence"/>
</dbReference>
<dbReference type="Pfam" id="PF25610">
    <property type="entry name" value="HR1_TOCA"/>
    <property type="match status" value="1"/>
</dbReference>
<keyword evidence="10" id="KW-0175">Coiled coil</keyword>
<evidence type="ECO:0000256" key="14">
    <source>
        <dbReference type="ARBA" id="ARBA00023228"/>
    </source>
</evidence>
<keyword evidence="8" id="KW-0963">Cytoplasm</keyword>
<protein>
    <submittedName>
        <fullName evidence="15">Uncharacterized protein</fullName>
    </submittedName>
</protein>
<evidence type="ECO:0000313" key="16">
    <source>
        <dbReference type="Proteomes" id="UP001187343"/>
    </source>
</evidence>
<name>A0AA88U423_9TELE</name>
<keyword evidence="9" id="KW-0254">Endocytosis</keyword>
<dbReference type="PROSITE" id="PS51860">
    <property type="entry name" value="REM_1"/>
    <property type="match status" value="1"/>
</dbReference>
<accession>A0AA88U423</accession>
<dbReference type="SUPFAM" id="SSF103657">
    <property type="entry name" value="BAR/IMD domain-like"/>
    <property type="match status" value="1"/>
</dbReference>
<keyword evidence="16" id="KW-1185">Reference proteome</keyword>